<name>A0ABU9MX72_9GAMM</name>
<protein>
    <recommendedName>
        <fullName evidence="3">YD repeat-containing protein</fullName>
    </recommendedName>
</protein>
<proteinExistence type="predicted"/>
<reference evidence="1 2" key="1">
    <citation type="submission" date="2024-03" db="EMBL/GenBank/DDBJ databases">
        <title>Pseudoalteromonas qingdaonensis sp. nov., isolated from the intestines of marine benthic organisms.</title>
        <authorList>
            <person name="Lin X."/>
            <person name="Fang S."/>
            <person name="Hu X."/>
        </authorList>
    </citation>
    <scope>NUCLEOTIDE SEQUENCE [LARGE SCALE GENOMIC DNA]</scope>
    <source>
        <strain evidence="1 2">YIC-827</strain>
    </source>
</reference>
<dbReference type="RefSeq" id="WP_342678528.1">
    <property type="nucleotide sequence ID" value="NZ_JBCGCU010000009.1"/>
</dbReference>
<organism evidence="1 2">
    <name type="scientific">Pseudoalteromonas qingdaonensis</name>
    <dbReference type="NCBI Taxonomy" id="3131913"/>
    <lineage>
        <taxon>Bacteria</taxon>
        <taxon>Pseudomonadati</taxon>
        <taxon>Pseudomonadota</taxon>
        <taxon>Gammaproteobacteria</taxon>
        <taxon>Alteromonadales</taxon>
        <taxon>Pseudoalteromonadaceae</taxon>
        <taxon>Pseudoalteromonas</taxon>
    </lineage>
</organism>
<comment type="caution">
    <text evidence="1">The sequence shown here is derived from an EMBL/GenBank/DDBJ whole genome shotgun (WGS) entry which is preliminary data.</text>
</comment>
<dbReference type="Gene3D" id="2.180.10.10">
    <property type="entry name" value="RHS repeat-associated core"/>
    <property type="match status" value="1"/>
</dbReference>
<dbReference type="EMBL" id="JBCGCU010000009">
    <property type="protein sequence ID" value="MEM0515680.1"/>
    <property type="molecule type" value="Genomic_DNA"/>
</dbReference>
<evidence type="ECO:0000313" key="2">
    <source>
        <dbReference type="Proteomes" id="UP001447008"/>
    </source>
</evidence>
<gene>
    <name evidence="1" type="ORF">WCN91_09710</name>
</gene>
<keyword evidence="2" id="KW-1185">Reference proteome</keyword>
<dbReference type="Proteomes" id="UP001447008">
    <property type="component" value="Unassembled WGS sequence"/>
</dbReference>
<evidence type="ECO:0008006" key="3">
    <source>
        <dbReference type="Google" id="ProtNLM"/>
    </source>
</evidence>
<accession>A0ABU9MX72</accession>
<sequence>MSWLIFSGQGSFGNVSISYDTLGNIKTYNTANSSLTYHYDMTRNRLSSVTGSGTAAKSYPSFTYDSRGNVTNNSFRSFNYNLAEQMVNSGGNTYVYDAQNRRIKQTDSKGTSYSFYSQSGTLLYRETASGGINYVYLNNKLIAKDGAGNTSKPELSPPTASMSCSPSSCEVTKTGSGTVSITVSLNTSCTKGCDIEWYYAVHPLFANSAGTNPMTFSHRCRGTNQEITGVVGAIVTDKGTGLKKTVNKSPTITCKASGGGGIEL</sequence>
<evidence type="ECO:0000313" key="1">
    <source>
        <dbReference type="EMBL" id="MEM0515680.1"/>
    </source>
</evidence>